<dbReference type="AlphaFoldDB" id="A0A2K3QQW0"/>
<name>A0A2K3QQW0_9HYPO</name>
<feature type="region of interest" description="Disordered" evidence="1">
    <location>
        <begin position="192"/>
        <end position="259"/>
    </location>
</feature>
<feature type="compositionally biased region" description="Gly residues" evidence="1">
    <location>
        <begin position="230"/>
        <end position="244"/>
    </location>
</feature>
<evidence type="ECO:0000313" key="3">
    <source>
        <dbReference type="Proteomes" id="UP000236621"/>
    </source>
</evidence>
<reference evidence="2 3" key="1">
    <citation type="submission" date="2017-08" db="EMBL/GenBank/DDBJ databases">
        <title>Harnessing the power of phylogenomics to disentangle the directionality and signatures of interkingdom host jumping in the parasitic fungal genus Tolypocladium.</title>
        <authorList>
            <person name="Quandt C.A."/>
            <person name="Patterson W."/>
            <person name="Spatafora J.W."/>
        </authorList>
    </citation>
    <scope>NUCLEOTIDE SEQUENCE [LARGE SCALE GENOMIC DNA]</scope>
    <source>
        <strain evidence="2 3">CBS 113982</strain>
    </source>
</reference>
<protein>
    <submittedName>
        <fullName evidence="2">Uncharacterized protein</fullName>
    </submittedName>
</protein>
<accession>A0A2K3QQW0</accession>
<dbReference type="Proteomes" id="UP000236621">
    <property type="component" value="Unassembled WGS sequence"/>
</dbReference>
<proteinExistence type="predicted"/>
<comment type="caution">
    <text evidence="2">The sequence shown here is derived from an EMBL/GenBank/DDBJ whole genome shotgun (WGS) entry which is preliminary data.</text>
</comment>
<gene>
    <name evidence="2" type="ORF">TCAP_00157</name>
</gene>
<dbReference type="EMBL" id="NRSZ01000022">
    <property type="protein sequence ID" value="PNY29932.1"/>
    <property type="molecule type" value="Genomic_DNA"/>
</dbReference>
<organism evidence="2 3">
    <name type="scientific">Tolypocladium capitatum</name>
    <dbReference type="NCBI Taxonomy" id="45235"/>
    <lineage>
        <taxon>Eukaryota</taxon>
        <taxon>Fungi</taxon>
        <taxon>Dikarya</taxon>
        <taxon>Ascomycota</taxon>
        <taxon>Pezizomycotina</taxon>
        <taxon>Sordariomycetes</taxon>
        <taxon>Hypocreomycetidae</taxon>
        <taxon>Hypocreales</taxon>
        <taxon>Ophiocordycipitaceae</taxon>
        <taxon>Tolypocladium</taxon>
    </lineage>
</organism>
<sequence length="259" mass="29213">MEDNLVRKIPNPTVAQILGAYVFEEDEVERHWQRYLSGDLLAIEAYREPVLQIIPVSDLELTVSGEFDEYEFVYVGRHSNMWSNNFAAYHHRRRCYAFRGEMRLLKLFLAFMGEFFSTHRVETAFVKPTGLVFPLDGLNEGFNHQEYQDKIKIAECVLFMRDRGPNVSPTSVRRAIADTSAAANVPDGLDNLASTASIAGDDRGNHTEEEQENDNAHWRYFFRQRNRLPNGGGNGSNGINGTHGAGSSNAPGASNGRRR</sequence>
<keyword evidence="3" id="KW-1185">Reference proteome</keyword>
<evidence type="ECO:0000256" key="1">
    <source>
        <dbReference type="SAM" id="MobiDB-lite"/>
    </source>
</evidence>
<dbReference type="OrthoDB" id="4932172at2759"/>
<evidence type="ECO:0000313" key="2">
    <source>
        <dbReference type="EMBL" id="PNY29932.1"/>
    </source>
</evidence>